<reference evidence="3 4" key="1">
    <citation type="submission" date="2010-01" db="EMBL/GenBank/DDBJ databases">
        <title>The complete genome of Thermobispora bispora DSM 43833.</title>
        <authorList>
            <consortium name="US DOE Joint Genome Institute (JGI-PGF)"/>
            <person name="Lucas S."/>
            <person name="Copeland A."/>
            <person name="Lapidus A."/>
            <person name="Glavina del Rio T."/>
            <person name="Dalin E."/>
            <person name="Tice H."/>
            <person name="Bruce D."/>
            <person name="Goodwin L."/>
            <person name="Pitluck S."/>
            <person name="Kyrpides N."/>
            <person name="Mavromatis K."/>
            <person name="Ivanova N."/>
            <person name="Mikhailova N."/>
            <person name="Chertkov O."/>
            <person name="Brettin T."/>
            <person name="Detter J.C."/>
            <person name="Han C."/>
            <person name="Larimer F."/>
            <person name="Land M."/>
            <person name="Hauser L."/>
            <person name="Markowitz V."/>
            <person name="Cheng J.-F."/>
            <person name="Hugenholtz P."/>
            <person name="Woyke T."/>
            <person name="Wu D."/>
            <person name="Jando M."/>
            <person name="Schneider S."/>
            <person name="Klenk H.-P."/>
            <person name="Eisen J.A."/>
        </authorList>
    </citation>
    <scope>NUCLEOTIDE SEQUENCE [LARGE SCALE GENOMIC DNA]</scope>
    <source>
        <strain evidence="4">ATCC 19993 / DSM 43833 / CBS 139.67 / JCM 10125 / KCTC 9307 / NBRC 14880 / R51</strain>
    </source>
</reference>
<keyword evidence="2" id="KW-0472">Membrane</keyword>
<keyword evidence="2" id="KW-1133">Transmembrane helix</keyword>
<organism evidence="3 4">
    <name type="scientific">Thermobispora bispora (strain ATCC 19993 / DSM 43833 / CBS 139.67 / JCM 10125 / KCTC 9307 / NBRC 14880 / R51)</name>
    <dbReference type="NCBI Taxonomy" id="469371"/>
    <lineage>
        <taxon>Bacteria</taxon>
        <taxon>Bacillati</taxon>
        <taxon>Actinomycetota</taxon>
        <taxon>Actinomycetes</taxon>
        <taxon>Streptosporangiales</taxon>
        <taxon>Streptosporangiaceae</taxon>
        <taxon>Thermobispora</taxon>
    </lineage>
</organism>
<evidence type="ECO:0000313" key="4">
    <source>
        <dbReference type="Proteomes" id="UP000006640"/>
    </source>
</evidence>
<evidence type="ECO:0008006" key="5">
    <source>
        <dbReference type="Google" id="ProtNLM"/>
    </source>
</evidence>
<dbReference type="Proteomes" id="UP000006640">
    <property type="component" value="Chromosome"/>
</dbReference>
<evidence type="ECO:0000313" key="3">
    <source>
        <dbReference type="EMBL" id="ADG88283.1"/>
    </source>
</evidence>
<feature type="compositionally biased region" description="Basic residues" evidence="1">
    <location>
        <begin position="81"/>
        <end position="90"/>
    </location>
</feature>
<sequence>MTSESTHEERLRETLDLLAAQVQPAPDAYRRARAEWKRRERRRRLTLASLMVVVFTLAVLIGLWALNRTPDGPPGGETTGRYHHSSWHSP</sequence>
<accession>D6YAR6</accession>
<dbReference type="AlphaFoldDB" id="D6YAR6"/>
<evidence type="ECO:0000256" key="1">
    <source>
        <dbReference type="SAM" id="MobiDB-lite"/>
    </source>
</evidence>
<dbReference type="STRING" id="469371.Tbis_1568"/>
<dbReference type="RefSeq" id="WP_013131816.1">
    <property type="nucleotide sequence ID" value="NC_014165.1"/>
</dbReference>
<dbReference type="EMBL" id="CP001874">
    <property type="protein sequence ID" value="ADG88283.1"/>
    <property type="molecule type" value="Genomic_DNA"/>
</dbReference>
<evidence type="ECO:0000256" key="2">
    <source>
        <dbReference type="SAM" id="Phobius"/>
    </source>
</evidence>
<keyword evidence="2" id="KW-0812">Transmembrane</keyword>
<feature type="region of interest" description="Disordered" evidence="1">
    <location>
        <begin position="66"/>
        <end position="90"/>
    </location>
</feature>
<dbReference type="eggNOG" id="ENOG502ZIJP">
    <property type="taxonomic scope" value="Bacteria"/>
</dbReference>
<protein>
    <recommendedName>
        <fullName evidence="5">DUF3040 domain-containing protein</fullName>
    </recommendedName>
</protein>
<feature type="transmembrane region" description="Helical" evidence="2">
    <location>
        <begin position="45"/>
        <end position="66"/>
    </location>
</feature>
<dbReference type="HOGENOM" id="CLU_2439786_0_0_11"/>
<proteinExistence type="predicted"/>
<gene>
    <name evidence="3" type="ordered locus">Tbis_1568</name>
</gene>
<name>D6YAR6_THEBD</name>
<dbReference type="KEGG" id="tbi:Tbis_1568"/>
<keyword evidence="4" id="KW-1185">Reference proteome</keyword>